<dbReference type="Proteomes" id="UP000635387">
    <property type="component" value="Unassembled WGS sequence"/>
</dbReference>
<feature type="region of interest" description="Disordered" evidence="1">
    <location>
        <begin position="205"/>
        <end position="236"/>
    </location>
</feature>
<evidence type="ECO:0000313" key="3">
    <source>
        <dbReference type="EMBL" id="GHH19483.1"/>
    </source>
</evidence>
<dbReference type="EMBL" id="BNAY01000004">
    <property type="protein sequence ID" value="GHH19483.1"/>
    <property type="molecule type" value="Genomic_DNA"/>
</dbReference>
<organism evidence="3 4">
    <name type="scientific">Amycolatopsis oliviviridis</name>
    <dbReference type="NCBI Taxonomy" id="1471590"/>
    <lineage>
        <taxon>Bacteria</taxon>
        <taxon>Bacillati</taxon>
        <taxon>Actinomycetota</taxon>
        <taxon>Actinomycetes</taxon>
        <taxon>Pseudonocardiales</taxon>
        <taxon>Pseudonocardiaceae</taxon>
        <taxon>Amycolatopsis</taxon>
    </lineage>
</organism>
<feature type="signal peptide" evidence="2">
    <location>
        <begin position="1"/>
        <end position="43"/>
    </location>
</feature>
<comment type="caution">
    <text evidence="3">The sequence shown here is derived from an EMBL/GenBank/DDBJ whole genome shotgun (WGS) entry which is preliminary data.</text>
</comment>
<reference evidence="4" key="1">
    <citation type="journal article" date="2019" name="Int. J. Syst. Evol. Microbiol.">
        <title>The Global Catalogue of Microorganisms (GCM) 10K type strain sequencing project: providing services to taxonomists for standard genome sequencing and annotation.</title>
        <authorList>
            <consortium name="The Broad Institute Genomics Platform"/>
            <consortium name="The Broad Institute Genome Sequencing Center for Infectious Disease"/>
            <person name="Wu L."/>
            <person name="Ma J."/>
        </authorList>
    </citation>
    <scope>NUCLEOTIDE SEQUENCE [LARGE SCALE GENOMIC DNA]</scope>
    <source>
        <strain evidence="4">CGMCC 4.7683</strain>
    </source>
</reference>
<evidence type="ECO:0000313" key="4">
    <source>
        <dbReference type="Proteomes" id="UP000635387"/>
    </source>
</evidence>
<proteinExistence type="predicted"/>
<keyword evidence="4" id="KW-1185">Reference proteome</keyword>
<feature type="compositionally biased region" description="Low complexity" evidence="1">
    <location>
        <begin position="81"/>
        <end position="115"/>
    </location>
</feature>
<gene>
    <name evidence="3" type="ORF">GCM10017790_38170</name>
</gene>
<keyword evidence="2" id="KW-0732">Signal</keyword>
<protein>
    <recommendedName>
        <fullName evidence="5">Secreted protein</fullName>
    </recommendedName>
</protein>
<feature type="chain" id="PRO_5045439078" description="Secreted protein" evidence="2">
    <location>
        <begin position="44"/>
        <end position="236"/>
    </location>
</feature>
<evidence type="ECO:0000256" key="1">
    <source>
        <dbReference type="SAM" id="MobiDB-lite"/>
    </source>
</evidence>
<feature type="region of interest" description="Disordered" evidence="1">
    <location>
        <begin position="43"/>
        <end position="126"/>
    </location>
</feature>
<evidence type="ECO:0008006" key="5">
    <source>
        <dbReference type="Google" id="ProtNLM"/>
    </source>
</evidence>
<evidence type="ECO:0000256" key="2">
    <source>
        <dbReference type="SAM" id="SignalP"/>
    </source>
</evidence>
<accession>A0ABQ3LNH5</accession>
<name>A0ABQ3LNH5_9PSEU</name>
<sequence length="236" mass="24035">MGVTVRCDAFHWEITLKKTLGRLAGAVLAGAVISLAVTPAAMAQEETTTTPTPSSSETPTTAPSPSWTGGKVTSAPPEPSAPASSSSQEPTPTGTPTSGKPSPTSTSEKPTTTPNPEEPYVDNVGAGYIGDNGVGALVIACASGEPSNVSAPDFDTLYSNQAEDDGRYWVYIVKVKKSFKGNSSTFTWTCDGKSGKGDIEFESPIGGGAATPGKPEKQVKYAPKGGIETGFGATAA</sequence>
<feature type="compositionally biased region" description="Low complexity" evidence="1">
    <location>
        <begin position="43"/>
        <end position="66"/>
    </location>
</feature>